<dbReference type="AlphaFoldDB" id="A0A9Q0JLY6"/>
<evidence type="ECO:0000313" key="1">
    <source>
        <dbReference type="EMBL" id="KAJ4847651.1"/>
    </source>
</evidence>
<organism evidence="1 2">
    <name type="scientific">Turnera subulata</name>
    <dbReference type="NCBI Taxonomy" id="218843"/>
    <lineage>
        <taxon>Eukaryota</taxon>
        <taxon>Viridiplantae</taxon>
        <taxon>Streptophyta</taxon>
        <taxon>Embryophyta</taxon>
        <taxon>Tracheophyta</taxon>
        <taxon>Spermatophyta</taxon>
        <taxon>Magnoliopsida</taxon>
        <taxon>eudicotyledons</taxon>
        <taxon>Gunneridae</taxon>
        <taxon>Pentapetalae</taxon>
        <taxon>rosids</taxon>
        <taxon>fabids</taxon>
        <taxon>Malpighiales</taxon>
        <taxon>Passifloraceae</taxon>
        <taxon>Turnera</taxon>
    </lineage>
</organism>
<name>A0A9Q0JLY6_9ROSI</name>
<evidence type="ECO:0000313" key="2">
    <source>
        <dbReference type="Proteomes" id="UP001141552"/>
    </source>
</evidence>
<dbReference type="PANTHER" id="PTHR37744:SF1">
    <property type="entry name" value="STAR LIPID TRANSFER-LIKE PROTEIN"/>
    <property type="match status" value="1"/>
</dbReference>
<gene>
    <name evidence="1" type="ORF">Tsubulata_002764</name>
</gene>
<accession>A0A9Q0JLY6</accession>
<dbReference type="OrthoDB" id="1905234at2759"/>
<dbReference type="Proteomes" id="UP001141552">
    <property type="component" value="Unassembled WGS sequence"/>
</dbReference>
<dbReference type="EMBL" id="JAKUCV010001116">
    <property type="protein sequence ID" value="KAJ4847651.1"/>
    <property type="molecule type" value="Genomic_DNA"/>
</dbReference>
<keyword evidence="2" id="KW-1185">Reference proteome</keyword>
<protein>
    <submittedName>
        <fullName evidence="1">Uncharacterized protein</fullName>
    </submittedName>
</protein>
<comment type="caution">
    <text evidence="1">The sequence shown here is derived from an EMBL/GenBank/DDBJ whole genome shotgun (WGS) entry which is preliminary data.</text>
</comment>
<proteinExistence type="predicted"/>
<sequence length="124" mass="12998">MGVARKWKTEDRSIARARGPGGLECGESKWRRRIGVSAAEWSSSGGGGWGVSSFRRGHAGDSRLMPFKAFAVASLFVGSAASASVAGLQASGIHKVEDLMEVGANIRTGLGIPPRIQEGKTDDL</sequence>
<reference evidence="1" key="2">
    <citation type="journal article" date="2023" name="Plants (Basel)">
        <title>Annotation of the Turnera subulata (Passifloraceae) Draft Genome Reveals the S-Locus Evolved after the Divergence of Turneroideae from Passifloroideae in a Stepwise Manner.</title>
        <authorList>
            <person name="Henning P.M."/>
            <person name="Roalson E.H."/>
            <person name="Mir W."/>
            <person name="McCubbin A.G."/>
            <person name="Shore J.S."/>
        </authorList>
    </citation>
    <scope>NUCLEOTIDE SEQUENCE</scope>
    <source>
        <strain evidence="1">F60SS</strain>
    </source>
</reference>
<dbReference type="PANTHER" id="PTHR37744">
    <property type="entry name" value="STAR LIPID TRANSFER-LIKE PROTEIN"/>
    <property type="match status" value="1"/>
</dbReference>
<reference evidence="1" key="1">
    <citation type="submission" date="2022-02" db="EMBL/GenBank/DDBJ databases">
        <authorList>
            <person name="Henning P.M."/>
            <person name="McCubbin A.G."/>
            <person name="Shore J.S."/>
        </authorList>
    </citation>
    <scope>NUCLEOTIDE SEQUENCE</scope>
    <source>
        <strain evidence="1">F60SS</strain>
        <tissue evidence="1">Leaves</tissue>
    </source>
</reference>